<dbReference type="InterPro" id="IPR008269">
    <property type="entry name" value="Lon_proteolytic"/>
</dbReference>
<dbReference type="InterPro" id="IPR036034">
    <property type="entry name" value="PDZ_sf"/>
</dbReference>
<dbReference type="InterPro" id="IPR020568">
    <property type="entry name" value="Ribosomal_Su5_D2-typ_SF"/>
</dbReference>
<dbReference type="GO" id="GO:0004252">
    <property type="term" value="F:serine-type endopeptidase activity"/>
    <property type="evidence" value="ECO:0007669"/>
    <property type="project" value="UniProtKB-UniRule"/>
</dbReference>
<protein>
    <recommendedName>
        <fullName evidence="1">endopeptidase La</fullName>
        <ecNumber evidence="1">3.4.21.53</ecNumber>
    </recommendedName>
</protein>
<dbReference type="SUPFAM" id="SSF54211">
    <property type="entry name" value="Ribosomal protein S5 domain 2-like"/>
    <property type="match status" value="1"/>
</dbReference>
<dbReference type="InterPro" id="IPR001478">
    <property type="entry name" value="PDZ"/>
</dbReference>
<dbReference type="GO" id="GO:0005524">
    <property type="term" value="F:ATP binding"/>
    <property type="evidence" value="ECO:0007669"/>
    <property type="project" value="InterPro"/>
</dbReference>
<dbReference type="Gene3D" id="3.30.230.10">
    <property type="match status" value="1"/>
</dbReference>
<reference evidence="5" key="1">
    <citation type="submission" date="2022-11" db="EMBL/GenBank/DDBJ databases">
        <title>WGS of Natronobacillus azotifigens 24KS-1, an anaerobic diazotrophic haloalkaliphile from soda-rich habitats.</title>
        <authorList>
            <person name="Sorokin D.Y."/>
            <person name="Merkel A.Y."/>
        </authorList>
    </citation>
    <scope>NUCLEOTIDE SEQUENCE</scope>
    <source>
        <strain evidence="5">24KS-1</strain>
    </source>
</reference>
<dbReference type="SMART" id="SM00228">
    <property type="entry name" value="PDZ"/>
    <property type="match status" value="1"/>
</dbReference>
<dbReference type="EMBL" id="JAPRAT010000025">
    <property type="protein sequence ID" value="MCZ0703994.1"/>
    <property type="molecule type" value="Genomic_DNA"/>
</dbReference>
<dbReference type="PROSITE" id="PS51786">
    <property type="entry name" value="LON_PROTEOLYTIC"/>
    <property type="match status" value="1"/>
</dbReference>
<keyword evidence="2" id="KW-1133">Transmembrane helix</keyword>
<keyword evidence="6" id="KW-1185">Reference proteome</keyword>
<feature type="active site" evidence="1">
    <location>
        <position position="280"/>
    </location>
</feature>
<dbReference type="InterPro" id="IPR027065">
    <property type="entry name" value="Lon_Prtase"/>
</dbReference>
<keyword evidence="1" id="KW-0378">Hydrolase</keyword>
<sequence length="338" mass="37441">MLQNKKRIAAFFVLIAIFIFTITFPLPYYIYKPGTADPLDPVVNIDGRYDSVGELHLVTVRGGRATPLQYLLGAIRPYHDIERLEEVFPEGYSREEYLQAQLRLMENSQEASTVVAYQAAEQSIDITYRGVYVVSVIPGMPAEEVLEIGDKIIAVDNQEVTDADNLIEIVNQKEAGDQILLSIEREDDHLDKYIELIAFPNNPEQVGIGIQLVTNREVNVEPSIEFSSGNIGGPSAGLMLALEIYDQLTEEDVTRGYQIAGTGEVTYQGDVLRIGGVDKKVVAAHNAGMDIFFVPFENDAPNSNYRLARETAEAIGTPMEIVAVDTFDDALDYLASLE</sequence>
<dbReference type="GO" id="GO:0004176">
    <property type="term" value="F:ATP-dependent peptidase activity"/>
    <property type="evidence" value="ECO:0007669"/>
    <property type="project" value="UniProtKB-UniRule"/>
</dbReference>
<keyword evidence="2" id="KW-0812">Transmembrane</keyword>
<dbReference type="Proteomes" id="UP001084197">
    <property type="component" value="Unassembled WGS sequence"/>
</dbReference>
<accession>A0A9J6RE25</accession>
<name>A0A9J6RE25_9BACI</name>
<feature type="domain" description="PDZ" evidence="3">
    <location>
        <begin position="101"/>
        <end position="187"/>
    </location>
</feature>
<dbReference type="RefSeq" id="WP_268780758.1">
    <property type="nucleotide sequence ID" value="NZ_JAPRAT010000025.1"/>
</dbReference>
<evidence type="ECO:0000313" key="6">
    <source>
        <dbReference type="Proteomes" id="UP001084197"/>
    </source>
</evidence>
<organism evidence="5 6">
    <name type="scientific">Natronobacillus azotifigens</name>
    <dbReference type="NCBI Taxonomy" id="472978"/>
    <lineage>
        <taxon>Bacteria</taxon>
        <taxon>Bacillati</taxon>
        <taxon>Bacillota</taxon>
        <taxon>Bacilli</taxon>
        <taxon>Bacillales</taxon>
        <taxon>Bacillaceae</taxon>
        <taxon>Natronobacillus</taxon>
    </lineage>
</organism>
<dbReference type="AlphaFoldDB" id="A0A9J6RE25"/>
<feature type="active site" evidence="1">
    <location>
        <position position="235"/>
    </location>
</feature>
<evidence type="ECO:0000313" key="5">
    <source>
        <dbReference type="EMBL" id="MCZ0703994.1"/>
    </source>
</evidence>
<dbReference type="SUPFAM" id="SSF50156">
    <property type="entry name" value="PDZ domain-like"/>
    <property type="match status" value="1"/>
</dbReference>
<dbReference type="Gene3D" id="2.30.42.10">
    <property type="match status" value="1"/>
</dbReference>
<keyword evidence="1" id="KW-0720">Serine protease</keyword>
<evidence type="ECO:0000259" key="4">
    <source>
        <dbReference type="PROSITE" id="PS51786"/>
    </source>
</evidence>
<keyword evidence="1" id="KW-0645">Protease</keyword>
<keyword evidence="2" id="KW-0472">Membrane</keyword>
<feature type="domain" description="Lon proteolytic" evidence="4">
    <location>
        <begin position="227"/>
        <end position="337"/>
    </location>
</feature>
<dbReference type="PROSITE" id="PS50106">
    <property type="entry name" value="PDZ"/>
    <property type="match status" value="1"/>
</dbReference>
<dbReference type="Pfam" id="PF05362">
    <property type="entry name" value="Lon_C"/>
    <property type="match status" value="1"/>
</dbReference>
<evidence type="ECO:0000259" key="3">
    <source>
        <dbReference type="PROSITE" id="PS50106"/>
    </source>
</evidence>
<dbReference type="GO" id="GO:0006508">
    <property type="term" value="P:proteolysis"/>
    <property type="evidence" value="ECO:0007669"/>
    <property type="project" value="UniProtKB-KW"/>
</dbReference>
<dbReference type="InterPro" id="IPR014721">
    <property type="entry name" value="Ribsml_uS5_D2-typ_fold_subgr"/>
</dbReference>
<comment type="caution">
    <text evidence="5">The sequence shown here is derived from an EMBL/GenBank/DDBJ whole genome shotgun (WGS) entry which is preliminary data.</text>
</comment>
<dbReference type="EC" id="3.4.21.53" evidence="1"/>
<comment type="similarity">
    <text evidence="1">Belongs to the peptidase S16 family.</text>
</comment>
<evidence type="ECO:0000256" key="1">
    <source>
        <dbReference type="PROSITE-ProRule" id="PRU01122"/>
    </source>
</evidence>
<proteinExistence type="inferred from homology"/>
<dbReference type="Pfam" id="PF13180">
    <property type="entry name" value="PDZ_2"/>
    <property type="match status" value="1"/>
</dbReference>
<comment type="catalytic activity">
    <reaction evidence="1">
        <text>Hydrolysis of proteins in presence of ATP.</text>
        <dbReference type="EC" id="3.4.21.53"/>
    </reaction>
</comment>
<dbReference type="NCBIfam" id="NF041438">
    <property type="entry name" value="SepM_fam_S16"/>
    <property type="match status" value="1"/>
</dbReference>
<gene>
    <name evidence="5" type="ORF">OWO01_12300</name>
</gene>
<dbReference type="GO" id="GO:0030163">
    <property type="term" value="P:protein catabolic process"/>
    <property type="evidence" value="ECO:0007669"/>
    <property type="project" value="InterPro"/>
</dbReference>
<dbReference type="PANTHER" id="PTHR10046">
    <property type="entry name" value="ATP DEPENDENT LON PROTEASE FAMILY MEMBER"/>
    <property type="match status" value="1"/>
</dbReference>
<evidence type="ECO:0000256" key="2">
    <source>
        <dbReference type="SAM" id="Phobius"/>
    </source>
</evidence>
<feature type="transmembrane region" description="Helical" evidence="2">
    <location>
        <begin position="9"/>
        <end position="31"/>
    </location>
</feature>